<dbReference type="PANTHER" id="PTHR37418:SF2">
    <property type="entry name" value="3-KETO-5-AMINOHEXANOATE CLEAVAGE ENZYME"/>
    <property type="match status" value="1"/>
</dbReference>
<dbReference type="GO" id="GO:0043720">
    <property type="term" value="F:3-keto-5-aminohexanoate cleavage activity"/>
    <property type="evidence" value="ECO:0007669"/>
    <property type="project" value="InterPro"/>
</dbReference>
<evidence type="ECO:0000256" key="4">
    <source>
        <dbReference type="ARBA" id="ARBA00022833"/>
    </source>
</evidence>
<keyword evidence="4" id="KW-0862">Zinc</keyword>
<sequence>MTYDEYLDGKPVVITAALTGGIQGKEAHPGLPETPAEIAEAAAAVEDAGAAVVHLHARRDNGERAFSTERFQEVTDAVREATDDVVIQHSTGGTAAPDALRAEPLRTEPAPEMASLDMGPMNRGRRLTSENTRDTIDGLHAEMRERGIKPELEVFNNGHLNEAFRIVDDLADPPYLNLIFGPGTLAPPSPANLQRTVDQLPDRAEFNVIGFGPHQLPLTTQSMILGGHVRVGLEDNSYLRKGELATNEALVARAARIAEELGRPVASSADARDLLGVESRR</sequence>
<evidence type="ECO:0000256" key="1">
    <source>
        <dbReference type="ARBA" id="ARBA00001947"/>
    </source>
</evidence>
<evidence type="ECO:0000256" key="3">
    <source>
        <dbReference type="ARBA" id="ARBA00022723"/>
    </source>
</evidence>
<dbReference type="GeneID" id="67176737"/>
<gene>
    <name evidence="5" type="ORF">K6T50_01305</name>
</gene>
<dbReference type="InterPro" id="IPR008567">
    <property type="entry name" value="BKACE"/>
</dbReference>
<comment type="cofactor">
    <cofactor evidence="1">
        <name>Zn(2+)</name>
        <dbReference type="ChEBI" id="CHEBI:29105"/>
    </cofactor>
</comment>
<dbReference type="EMBL" id="CP081958">
    <property type="protein sequence ID" value="QZP37844.1"/>
    <property type="molecule type" value="Genomic_DNA"/>
</dbReference>
<dbReference type="KEGG" id="hmp:K6T50_01305"/>
<accession>A0A8T8WDN5</accession>
<protein>
    <submittedName>
        <fullName evidence="5">3-keto-5-aminohexanoate cleavage protein</fullName>
    </submittedName>
</protein>
<dbReference type="PANTHER" id="PTHR37418">
    <property type="entry name" value="3-KETO-5-AMINOHEXANOATE CLEAVAGE ENZYME-RELATED"/>
    <property type="match status" value="1"/>
</dbReference>
<dbReference type="GO" id="GO:0046872">
    <property type="term" value="F:metal ion binding"/>
    <property type="evidence" value="ECO:0007669"/>
    <property type="project" value="UniProtKB-KW"/>
</dbReference>
<reference evidence="5 6" key="1">
    <citation type="journal article" date="2021" name="Int. J. Syst. Evol. Microbiol.">
        <title>Halobaculum halophilum sp. nov. and Halobaculum salinum sp. nov., isolated from salt lake and saline soil.</title>
        <authorList>
            <person name="Cui H.L."/>
            <person name="Shi X.W."/>
            <person name="Yin X.M."/>
            <person name="Yang X.Y."/>
            <person name="Hou J."/>
            <person name="Zhu L."/>
        </authorList>
    </citation>
    <scope>NUCLEOTIDE SEQUENCE [LARGE SCALE GENOMIC DNA]</scope>
    <source>
        <strain evidence="5 6">NBRC 109044</strain>
    </source>
</reference>
<dbReference type="Proteomes" id="UP000826254">
    <property type="component" value="Chromosome"/>
</dbReference>
<evidence type="ECO:0000313" key="5">
    <source>
        <dbReference type="EMBL" id="QZP37844.1"/>
    </source>
</evidence>
<keyword evidence="2" id="KW-0808">Transferase</keyword>
<evidence type="ECO:0000256" key="2">
    <source>
        <dbReference type="ARBA" id="ARBA00022679"/>
    </source>
</evidence>
<evidence type="ECO:0000313" key="6">
    <source>
        <dbReference type="Proteomes" id="UP000826254"/>
    </source>
</evidence>
<dbReference type="Pfam" id="PF05853">
    <property type="entry name" value="BKACE"/>
    <property type="match status" value="1"/>
</dbReference>
<dbReference type="Gene3D" id="3.20.20.70">
    <property type="entry name" value="Aldolase class I"/>
    <property type="match status" value="1"/>
</dbReference>
<organism evidence="5 6">
    <name type="scientific">Halobaculum magnesiiphilum</name>
    <dbReference type="NCBI Taxonomy" id="1017351"/>
    <lineage>
        <taxon>Archaea</taxon>
        <taxon>Methanobacteriati</taxon>
        <taxon>Methanobacteriota</taxon>
        <taxon>Stenosarchaea group</taxon>
        <taxon>Halobacteria</taxon>
        <taxon>Halobacteriales</taxon>
        <taxon>Haloferacaceae</taxon>
        <taxon>Halobaculum</taxon>
    </lineage>
</organism>
<keyword evidence="6" id="KW-1185">Reference proteome</keyword>
<proteinExistence type="predicted"/>
<keyword evidence="3" id="KW-0479">Metal-binding</keyword>
<name>A0A8T8WDN5_9EURY</name>
<dbReference type="RefSeq" id="WP_222607652.1">
    <property type="nucleotide sequence ID" value="NZ_CP081958.1"/>
</dbReference>
<dbReference type="InterPro" id="IPR013785">
    <property type="entry name" value="Aldolase_TIM"/>
</dbReference>
<dbReference type="AlphaFoldDB" id="A0A8T8WDN5"/>